<evidence type="ECO:0000313" key="2">
    <source>
        <dbReference type="EMBL" id="SPD19132.1"/>
    </source>
</evidence>
<feature type="compositionally biased region" description="Pro residues" evidence="1">
    <location>
        <begin position="210"/>
        <end position="219"/>
    </location>
</feature>
<gene>
    <name evidence="2" type="ORF">FSB_LOCUS47014</name>
</gene>
<accession>A0A2N9I373</accession>
<reference evidence="2" key="1">
    <citation type="submission" date="2018-02" db="EMBL/GenBank/DDBJ databases">
        <authorList>
            <person name="Cohen D.B."/>
            <person name="Kent A.D."/>
        </authorList>
    </citation>
    <scope>NUCLEOTIDE SEQUENCE</scope>
</reference>
<organism evidence="2">
    <name type="scientific">Fagus sylvatica</name>
    <name type="common">Beechnut</name>
    <dbReference type="NCBI Taxonomy" id="28930"/>
    <lineage>
        <taxon>Eukaryota</taxon>
        <taxon>Viridiplantae</taxon>
        <taxon>Streptophyta</taxon>
        <taxon>Embryophyta</taxon>
        <taxon>Tracheophyta</taxon>
        <taxon>Spermatophyta</taxon>
        <taxon>Magnoliopsida</taxon>
        <taxon>eudicotyledons</taxon>
        <taxon>Gunneridae</taxon>
        <taxon>Pentapetalae</taxon>
        <taxon>rosids</taxon>
        <taxon>fabids</taxon>
        <taxon>Fagales</taxon>
        <taxon>Fagaceae</taxon>
        <taxon>Fagus</taxon>
    </lineage>
</organism>
<dbReference type="AlphaFoldDB" id="A0A2N9I373"/>
<name>A0A2N9I373_FAGSY</name>
<sequence>MGAPRLFHVESKSFELVKNAMEVIIIECGRKHKCTVSMGFAAAFWLCDSLLEVAKLSKEQNAFRSFREGNKVYVIQKQRNDRGNFVTVTVLRDSKERGGVIIPEGRDSWGWRGVSDELNGLLYSTAIENHQRLLVGKSTSLGNFRKESCTFKAAVTQGRDIPKILPINSGVDKNPEEINATNEVILNLKVKLTCGTDGIWQASWAGLAEPSPPSGPPQGPNAGPFQAPKSCTKACPCPSPQTKVWAQILSVIFLWNNQQVDISVLASVFTSLVSLSSGVYIGAANSR</sequence>
<evidence type="ECO:0000256" key="1">
    <source>
        <dbReference type="SAM" id="MobiDB-lite"/>
    </source>
</evidence>
<dbReference type="EMBL" id="OIVN01004768">
    <property type="protein sequence ID" value="SPD19132.1"/>
    <property type="molecule type" value="Genomic_DNA"/>
</dbReference>
<proteinExistence type="predicted"/>
<protein>
    <submittedName>
        <fullName evidence="2">Uncharacterized protein</fullName>
    </submittedName>
</protein>
<feature type="region of interest" description="Disordered" evidence="1">
    <location>
        <begin position="205"/>
        <end position="225"/>
    </location>
</feature>